<reference evidence="3" key="1">
    <citation type="submission" date="2018-05" db="EMBL/GenBank/DDBJ databases">
        <title>Leptospira yasudae sp. nov. and Leptospira stimsonii sp. nov., two pathogenic species of the genus Leptospira isolated from environmental sources.</title>
        <authorList>
            <person name="Casanovas-Massana A."/>
            <person name="Hamond C."/>
            <person name="Santos L.A."/>
            <person name="Hacker K.P."/>
            <person name="Balassiano I."/>
            <person name="Medeiros M.A."/>
            <person name="Reis M.G."/>
            <person name="Ko A.I."/>
            <person name="Wunder E.A."/>
        </authorList>
    </citation>
    <scope>NUCLEOTIDE SEQUENCE [LARGE SCALE GENOMIC DNA]</scope>
    <source>
        <strain evidence="3">AMB6-RJ</strain>
    </source>
</reference>
<keyword evidence="1" id="KW-0812">Transmembrane</keyword>
<dbReference type="Proteomes" id="UP000266669">
    <property type="component" value="Unassembled WGS sequence"/>
</dbReference>
<feature type="transmembrane region" description="Helical" evidence="1">
    <location>
        <begin position="110"/>
        <end position="130"/>
    </location>
</feature>
<feature type="transmembrane region" description="Helical" evidence="1">
    <location>
        <begin position="43"/>
        <end position="62"/>
    </location>
</feature>
<sequence>MSFISQRRIFKKMEWGKSEIKKNGNQFDPCEKKEIDRGKRMNLFQFLFLAIGVEIFLAHLTYFQFGEVNLESFKVFVRYSGRFSYLTFLILMISENHPKKIEKILSTKPYSAFVIVHGIHLSFVFAYLYLSGKIPAIGRLLPGMLAYLFIFLSPWFEKSFLQKLHPSRWTRRIYTLYIWIIFVMTFLPKIFKTPAEQKSLLFELYFFLSLGLGTLLFWIVQEWKNRKEISF</sequence>
<evidence type="ECO:0000256" key="1">
    <source>
        <dbReference type="SAM" id="Phobius"/>
    </source>
</evidence>
<feature type="transmembrane region" description="Helical" evidence="1">
    <location>
        <begin position="203"/>
        <end position="220"/>
    </location>
</feature>
<feature type="transmembrane region" description="Helical" evidence="1">
    <location>
        <begin position="173"/>
        <end position="191"/>
    </location>
</feature>
<organism evidence="2 3">
    <name type="scientific">Leptospira stimsonii</name>
    <dbReference type="NCBI Taxonomy" id="2202203"/>
    <lineage>
        <taxon>Bacteria</taxon>
        <taxon>Pseudomonadati</taxon>
        <taxon>Spirochaetota</taxon>
        <taxon>Spirochaetia</taxon>
        <taxon>Leptospirales</taxon>
        <taxon>Leptospiraceae</taxon>
        <taxon>Leptospira</taxon>
    </lineage>
</organism>
<dbReference type="EMBL" id="QHCS01000004">
    <property type="protein sequence ID" value="RHX84931.1"/>
    <property type="molecule type" value="Genomic_DNA"/>
</dbReference>
<keyword evidence="1" id="KW-0472">Membrane</keyword>
<dbReference type="AlphaFoldDB" id="A0A8B3CN91"/>
<evidence type="ECO:0000313" key="2">
    <source>
        <dbReference type="EMBL" id="RHX84931.1"/>
    </source>
</evidence>
<comment type="caution">
    <text evidence="2">The sequence shown here is derived from an EMBL/GenBank/DDBJ whole genome shotgun (WGS) entry which is preliminary data.</text>
</comment>
<name>A0A8B3CN91_9LEPT</name>
<evidence type="ECO:0000313" key="3">
    <source>
        <dbReference type="Proteomes" id="UP000266669"/>
    </source>
</evidence>
<protein>
    <submittedName>
        <fullName evidence="2">Uncharacterized protein</fullName>
    </submittedName>
</protein>
<feature type="transmembrane region" description="Helical" evidence="1">
    <location>
        <begin position="82"/>
        <end position="98"/>
    </location>
</feature>
<gene>
    <name evidence="2" type="ORF">DLM78_16010</name>
</gene>
<feature type="transmembrane region" description="Helical" evidence="1">
    <location>
        <begin position="136"/>
        <end position="152"/>
    </location>
</feature>
<proteinExistence type="predicted"/>
<accession>A0A8B3CN91</accession>
<keyword evidence="1" id="KW-1133">Transmembrane helix</keyword>